<keyword evidence="2" id="KW-0732">Signal</keyword>
<name>A0A0A8YL70_ARUDO</name>
<evidence type="ECO:0000256" key="2">
    <source>
        <dbReference type="SAM" id="SignalP"/>
    </source>
</evidence>
<feature type="region of interest" description="Disordered" evidence="1">
    <location>
        <begin position="27"/>
        <end position="92"/>
    </location>
</feature>
<evidence type="ECO:0000256" key="1">
    <source>
        <dbReference type="SAM" id="MobiDB-lite"/>
    </source>
</evidence>
<protein>
    <submittedName>
        <fullName evidence="3">Uncharacterized protein</fullName>
    </submittedName>
</protein>
<feature type="compositionally biased region" description="Low complexity" evidence="1">
    <location>
        <begin position="27"/>
        <end position="43"/>
    </location>
</feature>
<feature type="chain" id="PRO_5002061857" evidence="2">
    <location>
        <begin position="18"/>
        <end position="146"/>
    </location>
</feature>
<accession>A0A0A8YL70</accession>
<sequence length="146" mass="15150">MMSLICSLLLIDRPCCGPPASPCPCSSPSLPASPLQSAAPSQSTGHHPPAAQHDRMPLLQMGAASSGALGTPGVNAKNRWHQASRSPEKSNLWKIWAEPGRQTTAAEALKNPAGAQVNPAGGCRARSVDEVRGARGREGARVRACV</sequence>
<reference evidence="3" key="2">
    <citation type="journal article" date="2015" name="Data Brief">
        <title>Shoot transcriptome of the giant reed, Arundo donax.</title>
        <authorList>
            <person name="Barrero R.A."/>
            <person name="Guerrero F.D."/>
            <person name="Moolhuijzen P."/>
            <person name="Goolsby J.A."/>
            <person name="Tidwell J."/>
            <person name="Bellgard S.E."/>
            <person name="Bellgard M.I."/>
        </authorList>
    </citation>
    <scope>NUCLEOTIDE SEQUENCE</scope>
    <source>
        <tissue evidence="3">Shoot tissue taken approximately 20 cm above the soil surface</tissue>
    </source>
</reference>
<feature type="signal peptide" evidence="2">
    <location>
        <begin position="1"/>
        <end position="17"/>
    </location>
</feature>
<reference evidence="3" key="1">
    <citation type="submission" date="2014-09" db="EMBL/GenBank/DDBJ databases">
        <authorList>
            <person name="Magalhaes I.L.F."/>
            <person name="Oliveira U."/>
            <person name="Santos F.R."/>
            <person name="Vidigal T.H.D.A."/>
            <person name="Brescovit A.D."/>
            <person name="Santos A.J."/>
        </authorList>
    </citation>
    <scope>NUCLEOTIDE SEQUENCE</scope>
    <source>
        <tissue evidence="3">Shoot tissue taken approximately 20 cm above the soil surface</tissue>
    </source>
</reference>
<evidence type="ECO:0000313" key="3">
    <source>
        <dbReference type="EMBL" id="JAD27241.1"/>
    </source>
</evidence>
<organism evidence="3">
    <name type="scientific">Arundo donax</name>
    <name type="common">Giant reed</name>
    <name type="synonym">Donax arundinaceus</name>
    <dbReference type="NCBI Taxonomy" id="35708"/>
    <lineage>
        <taxon>Eukaryota</taxon>
        <taxon>Viridiplantae</taxon>
        <taxon>Streptophyta</taxon>
        <taxon>Embryophyta</taxon>
        <taxon>Tracheophyta</taxon>
        <taxon>Spermatophyta</taxon>
        <taxon>Magnoliopsida</taxon>
        <taxon>Liliopsida</taxon>
        <taxon>Poales</taxon>
        <taxon>Poaceae</taxon>
        <taxon>PACMAD clade</taxon>
        <taxon>Arundinoideae</taxon>
        <taxon>Arundineae</taxon>
        <taxon>Arundo</taxon>
    </lineage>
</organism>
<dbReference type="EMBL" id="GBRH01270654">
    <property type="protein sequence ID" value="JAD27241.1"/>
    <property type="molecule type" value="Transcribed_RNA"/>
</dbReference>
<dbReference type="AlphaFoldDB" id="A0A0A8YL70"/>
<proteinExistence type="predicted"/>